<name>A0AAV5ESC5_ELECO</name>
<dbReference type="InterPro" id="IPR005174">
    <property type="entry name" value="KIB1-4_b-propeller"/>
</dbReference>
<dbReference type="PANTHER" id="PTHR33110">
    <property type="entry name" value="F-BOX/KELCH-REPEAT PROTEIN-RELATED"/>
    <property type="match status" value="1"/>
</dbReference>
<dbReference type="Proteomes" id="UP001054889">
    <property type="component" value="Unassembled WGS sequence"/>
</dbReference>
<dbReference type="EMBL" id="BQKI01000078">
    <property type="protein sequence ID" value="GJN25697.1"/>
    <property type="molecule type" value="Genomic_DNA"/>
</dbReference>
<evidence type="ECO:0000313" key="3">
    <source>
        <dbReference type="Proteomes" id="UP001054889"/>
    </source>
</evidence>
<evidence type="ECO:0000313" key="2">
    <source>
        <dbReference type="EMBL" id="GJN25697.1"/>
    </source>
</evidence>
<comment type="caution">
    <text evidence="2">The sequence shown here is derived from an EMBL/GenBank/DDBJ whole genome shotgun (WGS) entry which is preliminary data.</text>
</comment>
<protein>
    <recommendedName>
        <fullName evidence="1">KIB1-4 beta-propeller domain-containing protein</fullName>
    </recommendedName>
</protein>
<reference evidence="2" key="2">
    <citation type="submission" date="2021-12" db="EMBL/GenBank/DDBJ databases">
        <title>Resequencing data analysis of finger millet.</title>
        <authorList>
            <person name="Hatakeyama M."/>
            <person name="Aluri S."/>
            <person name="Balachadran M.T."/>
            <person name="Sivarajan S.R."/>
            <person name="Poveda L."/>
            <person name="Shimizu-Inatsugi R."/>
            <person name="Schlapbach R."/>
            <person name="Sreeman S.M."/>
            <person name="Shimizu K.K."/>
        </authorList>
    </citation>
    <scope>NUCLEOTIDE SEQUENCE</scope>
</reference>
<dbReference type="SUPFAM" id="SSF81383">
    <property type="entry name" value="F-box domain"/>
    <property type="match status" value="1"/>
</dbReference>
<proteinExistence type="predicted"/>
<reference evidence="2" key="1">
    <citation type="journal article" date="2018" name="DNA Res.">
        <title>Multiple hybrid de novo genome assembly of finger millet, an orphan allotetraploid crop.</title>
        <authorList>
            <person name="Hatakeyama M."/>
            <person name="Aluri S."/>
            <person name="Balachadran M.T."/>
            <person name="Sivarajan S.R."/>
            <person name="Patrignani A."/>
            <person name="Gruter S."/>
            <person name="Poveda L."/>
            <person name="Shimizu-Inatsugi R."/>
            <person name="Baeten J."/>
            <person name="Francoijs K.J."/>
            <person name="Nataraja K.N."/>
            <person name="Reddy Y.A.N."/>
            <person name="Phadnis S."/>
            <person name="Ravikumar R.L."/>
            <person name="Schlapbach R."/>
            <person name="Sreeman S.M."/>
            <person name="Shimizu K.K."/>
        </authorList>
    </citation>
    <scope>NUCLEOTIDE SEQUENCE</scope>
</reference>
<dbReference type="InterPro" id="IPR036047">
    <property type="entry name" value="F-box-like_dom_sf"/>
</dbReference>
<gene>
    <name evidence="2" type="primary">gb13560</name>
    <name evidence="2" type="ORF">PR202_gb13560</name>
</gene>
<evidence type="ECO:0000259" key="1">
    <source>
        <dbReference type="Pfam" id="PF03478"/>
    </source>
</evidence>
<keyword evidence="3" id="KW-1185">Reference proteome</keyword>
<organism evidence="2 3">
    <name type="scientific">Eleusine coracana subsp. coracana</name>
    <dbReference type="NCBI Taxonomy" id="191504"/>
    <lineage>
        <taxon>Eukaryota</taxon>
        <taxon>Viridiplantae</taxon>
        <taxon>Streptophyta</taxon>
        <taxon>Embryophyta</taxon>
        <taxon>Tracheophyta</taxon>
        <taxon>Spermatophyta</taxon>
        <taxon>Magnoliopsida</taxon>
        <taxon>Liliopsida</taxon>
        <taxon>Poales</taxon>
        <taxon>Poaceae</taxon>
        <taxon>PACMAD clade</taxon>
        <taxon>Chloridoideae</taxon>
        <taxon>Cynodonteae</taxon>
        <taxon>Eleusininae</taxon>
        <taxon>Eleusine</taxon>
    </lineage>
</organism>
<feature type="domain" description="KIB1-4 beta-propeller" evidence="1">
    <location>
        <begin position="100"/>
        <end position="345"/>
    </location>
</feature>
<dbReference type="PANTHER" id="PTHR33110:SF111">
    <property type="entry name" value="DUF295 DOMAIN-CONTAINING PROTEIN"/>
    <property type="match status" value="1"/>
</dbReference>
<dbReference type="AlphaFoldDB" id="A0AAV5ESC5"/>
<sequence>MGNCLELLLQSDRPSGTSRWWWSSPAPPPSQWSNLSPEVATNVLHHLLAGGADHVRFAAVCPQWRAMAQQASLPAPLPLLILPDGTAYSLVDGKPFPFPRCAGYAGICGDWLVFSRDAEDGDAQLVLVDPFSDTTMTLPALSRVRFRHASDDEPSFASMEMIVRKVICCSPPHLIAALVRLGDHCTGIAVCQAGAASWWSVYLDERFSGFDDYTFHNGILYAVDYPGGDLFSIDIGVDDSTGDPWVSQIQQVIGSTTTDGTTFRGDDYLGEMLYLVEFCAGELLMVRRIINGQWVQLQNGAVHDAAIRRNEFQVFKADFEWSRWTEARTIGDDQVLFLRQRCSKSGFVFLSVR</sequence>
<accession>A0AAV5ESC5</accession>
<dbReference type="Pfam" id="PF03478">
    <property type="entry name" value="Beta-prop_KIB1-4"/>
    <property type="match status" value="1"/>
</dbReference>